<sequence>MSRHASWNALPSEMRLAIVDLLEHDALAALSLASRANHTLCLPALFHTVSAPSFAALQAFLHHVPPAYGAYIHHLDICTRFLSPSPVVVPPSSPGTPRSDAVVRLLERAPRLERLHLRLAGGLAPHALAAFPALTRLSDLSIENCDEEDSAPLSERTVVAIALSLPSLRRLSLTRITRSLCPGVPAAFPSIPTDPANLILPSLLTIPSLRHLAIKDTHLGDPRFASELPTAPLESLELGAYDCLSPTENAANAARILSRVGPSLCRLVLSSALPASTAPFVFPALTSVRLTPLVSPSNIPDTLRSLRAPMKIIHLQTLPDDLEDVCEALEECEAGQWALHLGVLRALEGDVLAGDDKEDVVLDENARDAIRRLEGAGWLVGVEGAVSDEIDWDERTVVDDSSPVPSKRTSTGPEVWDIVIPS</sequence>
<gene>
    <name evidence="1" type="ORF">FA95DRAFT_1552686</name>
</gene>
<organism evidence="1 2">
    <name type="scientific">Auriscalpium vulgare</name>
    <dbReference type="NCBI Taxonomy" id="40419"/>
    <lineage>
        <taxon>Eukaryota</taxon>
        <taxon>Fungi</taxon>
        <taxon>Dikarya</taxon>
        <taxon>Basidiomycota</taxon>
        <taxon>Agaricomycotina</taxon>
        <taxon>Agaricomycetes</taxon>
        <taxon>Russulales</taxon>
        <taxon>Auriscalpiaceae</taxon>
        <taxon>Auriscalpium</taxon>
    </lineage>
</organism>
<protein>
    <submittedName>
        <fullName evidence="1">Uncharacterized protein</fullName>
    </submittedName>
</protein>
<reference evidence="1" key="2">
    <citation type="journal article" date="2022" name="New Phytol.">
        <title>Evolutionary transition to the ectomycorrhizal habit in the genomes of a hyperdiverse lineage of mushroom-forming fungi.</title>
        <authorList>
            <person name="Looney B."/>
            <person name="Miyauchi S."/>
            <person name="Morin E."/>
            <person name="Drula E."/>
            <person name="Courty P.E."/>
            <person name="Kohler A."/>
            <person name="Kuo A."/>
            <person name="LaButti K."/>
            <person name="Pangilinan J."/>
            <person name="Lipzen A."/>
            <person name="Riley R."/>
            <person name="Andreopoulos W."/>
            <person name="He G."/>
            <person name="Johnson J."/>
            <person name="Nolan M."/>
            <person name="Tritt A."/>
            <person name="Barry K.W."/>
            <person name="Grigoriev I.V."/>
            <person name="Nagy L.G."/>
            <person name="Hibbett D."/>
            <person name="Henrissat B."/>
            <person name="Matheny P.B."/>
            <person name="Labbe J."/>
            <person name="Martin F.M."/>
        </authorList>
    </citation>
    <scope>NUCLEOTIDE SEQUENCE</scope>
    <source>
        <strain evidence="1">FP105234-sp</strain>
    </source>
</reference>
<dbReference type="Proteomes" id="UP000814033">
    <property type="component" value="Unassembled WGS sequence"/>
</dbReference>
<evidence type="ECO:0000313" key="2">
    <source>
        <dbReference type="Proteomes" id="UP000814033"/>
    </source>
</evidence>
<keyword evidence="2" id="KW-1185">Reference proteome</keyword>
<reference evidence="1" key="1">
    <citation type="submission" date="2021-02" db="EMBL/GenBank/DDBJ databases">
        <authorList>
            <consortium name="DOE Joint Genome Institute"/>
            <person name="Ahrendt S."/>
            <person name="Looney B.P."/>
            <person name="Miyauchi S."/>
            <person name="Morin E."/>
            <person name="Drula E."/>
            <person name="Courty P.E."/>
            <person name="Chicoki N."/>
            <person name="Fauchery L."/>
            <person name="Kohler A."/>
            <person name="Kuo A."/>
            <person name="Labutti K."/>
            <person name="Pangilinan J."/>
            <person name="Lipzen A."/>
            <person name="Riley R."/>
            <person name="Andreopoulos W."/>
            <person name="He G."/>
            <person name="Johnson J."/>
            <person name="Barry K.W."/>
            <person name="Grigoriev I.V."/>
            <person name="Nagy L."/>
            <person name="Hibbett D."/>
            <person name="Henrissat B."/>
            <person name="Matheny P.B."/>
            <person name="Labbe J."/>
            <person name="Martin F."/>
        </authorList>
    </citation>
    <scope>NUCLEOTIDE SEQUENCE</scope>
    <source>
        <strain evidence="1">FP105234-sp</strain>
    </source>
</reference>
<dbReference type="EMBL" id="MU275841">
    <property type="protein sequence ID" value="KAI0053193.1"/>
    <property type="molecule type" value="Genomic_DNA"/>
</dbReference>
<accession>A0ACB8SAJ5</accession>
<comment type="caution">
    <text evidence="1">The sequence shown here is derived from an EMBL/GenBank/DDBJ whole genome shotgun (WGS) entry which is preliminary data.</text>
</comment>
<name>A0ACB8SAJ5_9AGAM</name>
<evidence type="ECO:0000313" key="1">
    <source>
        <dbReference type="EMBL" id="KAI0053193.1"/>
    </source>
</evidence>
<proteinExistence type="predicted"/>